<gene>
    <name evidence="9" type="ORF">M7I_5806</name>
</gene>
<protein>
    <submittedName>
        <fullName evidence="9">Putative Cytochrome 52A13</fullName>
    </submittedName>
</protein>
<evidence type="ECO:0000313" key="9">
    <source>
        <dbReference type="EMBL" id="EHK98335.1"/>
    </source>
</evidence>
<dbReference type="GO" id="GO:0005506">
    <property type="term" value="F:iron ion binding"/>
    <property type="evidence" value="ECO:0007669"/>
    <property type="project" value="InterPro"/>
</dbReference>
<accession>H0ESZ0</accession>
<evidence type="ECO:0000256" key="1">
    <source>
        <dbReference type="ARBA" id="ARBA00001971"/>
    </source>
</evidence>
<dbReference type="Gene3D" id="1.10.630.10">
    <property type="entry name" value="Cytochrome P450"/>
    <property type="match status" value="2"/>
</dbReference>
<keyword evidence="10" id="KW-1185">Reference proteome</keyword>
<dbReference type="SUPFAM" id="SSF48264">
    <property type="entry name" value="Cytochrome P450"/>
    <property type="match status" value="1"/>
</dbReference>
<evidence type="ECO:0000313" key="10">
    <source>
        <dbReference type="Proteomes" id="UP000005446"/>
    </source>
</evidence>
<dbReference type="PANTHER" id="PTHR24287">
    <property type="entry name" value="P450, PUTATIVE (EUROFUNG)-RELATED"/>
    <property type="match status" value="1"/>
</dbReference>
<evidence type="ECO:0000256" key="8">
    <source>
        <dbReference type="RuleBase" id="RU000461"/>
    </source>
</evidence>
<dbReference type="PANTHER" id="PTHR24287:SF5">
    <property type="entry name" value="P450, PUTATIVE (EUROFUNG)-RELATED"/>
    <property type="match status" value="1"/>
</dbReference>
<dbReference type="OrthoDB" id="1470350at2759"/>
<feature type="binding site" description="axial binding residue" evidence="7">
    <location>
        <position position="150"/>
    </location>
    <ligand>
        <name>heme</name>
        <dbReference type="ChEBI" id="CHEBI:30413"/>
    </ligand>
    <ligandPart>
        <name>Fe</name>
        <dbReference type="ChEBI" id="CHEBI:18248"/>
    </ligandPart>
</feature>
<dbReference type="Pfam" id="PF00067">
    <property type="entry name" value="p450"/>
    <property type="match status" value="2"/>
</dbReference>
<keyword evidence="7 8" id="KW-0349">Heme</keyword>
<dbReference type="InParanoid" id="H0ESZ0"/>
<evidence type="ECO:0000256" key="7">
    <source>
        <dbReference type="PIRSR" id="PIRSR602401-1"/>
    </source>
</evidence>
<dbReference type="GO" id="GO:0004497">
    <property type="term" value="F:monooxygenase activity"/>
    <property type="evidence" value="ECO:0007669"/>
    <property type="project" value="UniProtKB-KW"/>
</dbReference>
<evidence type="ECO:0000256" key="2">
    <source>
        <dbReference type="ARBA" id="ARBA00010617"/>
    </source>
</evidence>
<dbReference type="EMBL" id="AGUE01000155">
    <property type="protein sequence ID" value="EHK98335.1"/>
    <property type="molecule type" value="Genomic_DNA"/>
</dbReference>
<dbReference type="PRINTS" id="PR00385">
    <property type="entry name" value="P450"/>
</dbReference>
<dbReference type="InterPro" id="IPR047146">
    <property type="entry name" value="Cyt_P450_E_CYP52_fungi"/>
</dbReference>
<sequence length="184" mass="21084">MSFEDVEAIPENDRNLVHTLIREEKDPKAVKDQLLAVLTAAKDPSSMTMAFAIYELARNPDVAAKLQEEISRVCGLSNLPTAAQIQEMTYAKCVMKETLRMYHSLYSVLGLQRRTDVWGPDAEVWKPERWLSHTAETWSFIPFNHGPRVCLGRVFGQQQVLYLLNKIKVLTAGTRLLLPWQQWN</sequence>
<keyword evidence="4 8" id="KW-0560">Oxidoreductase</keyword>
<name>H0ESZ0_GLAL7</name>
<comment type="similarity">
    <text evidence="2 8">Belongs to the cytochrome P450 family.</text>
</comment>
<keyword evidence="5 7" id="KW-0408">Iron</keyword>
<comment type="caution">
    <text evidence="9">The sequence shown here is derived from an EMBL/GenBank/DDBJ whole genome shotgun (WGS) entry which is preliminary data.</text>
</comment>
<dbReference type="PROSITE" id="PS00086">
    <property type="entry name" value="CYTOCHROME_P450"/>
    <property type="match status" value="1"/>
</dbReference>
<dbReference type="GO" id="GO:0020037">
    <property type="term" value="F:heme binding"/>
    <property type="evidence" value="ECO:0007669"/>
    <property type="project" value="InterPro"/>
</dbReference>
<reference evidence="9 10" key="1">
    <citation type="journal article" date="2012" name="Eukaryot. Cell">
        <title>Genome sequence of the fungus Glarea lozoyensis: the first genome sequence of a species from the Helotiaceae family.</title>
        <authorList>
            <person name="Youssar L."/>
            <person name="Gruening B.A."/>
            <person name="Erxleben A."/>
            <person name="Guenther S."/>
            <person name="Huettel W."/>
        </authorList>
    </citation>
    <scope>NUCLEOTIDE SEQUENCE [LARGE SCALE GENOMIC DNA]</scope>
    <source>
        <strain evidence="10">ATCC 74030 / MF5533</strain>
    </source>
</reference>
<evidence type="ECO:0000256" key="5">
    <source>
        <dbReference type="ARBA" id="ARBA00023004"/>
    </source>
</evidence>
<dbReference type="HOGENOM" id="CLU_1468289_0_0_1"/>
<dbReference type="PRINTS" id="PR00463">
    <property type="entry name" value="EP450I"/>
</dbReference>
<evidence type="ECO:0000256" key="6">
    <source>
        <dbReference type="ARBA" id="ARBA00023033"/>
    </source>
</evidence>
<dbReference type="InterPro" id="IPR001128">
    <property type="entry name" value="Cyt_P450"/>
</dbReference>
<dbReference type="InterPro" id="IPR017972">
    <property type="entry name" value="Cyt_P450_CS"/>
</dbReference>
<evidence type="ECO:0000256" key="3">
    <source>
        <dbReference type="ARBA" id="ARBA00022723"/>
    </source>
</evidence>
<dbReference type="InterPro" id="IPR002401">
    <property type="entry name" value="Cyt_P450_E_grp-I"/>
</dbReference>
<dbReference type="AlphaFoldDB" id="H0ESZ0"/>
<comment type="cofactor">
    <cofactor evidence="1 7">
        <name>heme</name>
        <dbReference type="ChEBI" id="CHEBI:30413"/>
    </cofactor>
</comment>
<organism evidence="9 10">
    <name type="scientific">Glarea lozoyensis (strain ATCC 74030 / MF5533)</name>
    <dbReference type="NCBI Taxonomy" id="1104152"/>
    <lineage>
        <taxon>Eukaryota</taxon>
        <taxon>Fungi</taxon>
        <taxon>Dikarya</taxon>
        <taxon>Ascomycota</taxon>
        <taxon>Pezizomycotina</taxon>
        <taxon>Leotiomycetes</taxon>
        <taxon>Helotiales</taxon>
        <taxon>Helotiaceae</taxon>
        <taxon>Glarea</taxon>
    </lineage>
</organism>
<keyword evidence="6 8" id="KW-0503">Monooxygenase</keyword>
<dbReference type="Proteomes" id="UP000005446">
    <property type="component" value="Unassembled WGS sequence"/>
</dbReference>
<dbReference type="InterPro" id="IPR036396">
    <property type="entry name" value="Cyt_P450_sf"/>
</dbReference>
<dbReference type="GO" id="GO:0016705">
    <property type="term" value="F:oxidoreductase activity, acting on paired donors, with incorporation or reduction of molecular oxygen"/>
    <property type="evidence" value="ECO:0007669"/>
    <property type="project" value="InterPro"/>
</dbReference>
<proteinExistence type="inferred from homology"/>
<keyword evidence="3 7" id="KW-0479">Metal-binding</keyword>
<evidence type="ECO:0000256" key="4">
    <source>
        <dbReference type="ARBA" id="ARBA00023002"/>
    </source>
</evidence>